<accession>A0AAD4BVL6</accession>
<dbReference type="Pfam" id="PF01926">
    <property type="entry name" value="MMR_HSR1"/>
    <property type="match status" value="1"/>
</dbReference>
<evidence type="ECO:0000313" key="4">
    <source>
        <dbReference type="Proteomes" id="UP001194468"/>
    </source>
</evidence>
<keyword evidence="3" id="KW-0378">Hydrolase</keyword>
<dbReference type="EMBL" id="WHUW01000010">
    <property type="protein sequence ID" value="KAF8441398.1"/>
    <property type="molecule type" value="Genomic_DNA"/>
</dbReference>
<feature type="region of interest" description="Disordered" evidence="1">
    <location>
        <begin position="282"/>
        <end position="311"/>
    </location>
</feature>
<evidence type="ECO:0000259" key="2">
    <source>
        <dbReference type="Pfam" id="PF01926"/>
    </source>
</evidence>
<evidence type="ECO:0000313" key="3">
    <source>
        <dbReference type="EMBL" id="KAF8441398.1"/>
    </source>
</evidence>
<name>A0AAD4BVL6_BOLED</name>
<feature type="compositionally biased region" description="Basic and acidic residues" evidence="1">
    <location>
        <begin position="300"/>
        <end position="310"/>
    </location>
</feature>
<dbReference type="GO" id="GO:0016787">
    <property type="term" value="F:hydrolase activity"/>
    <property type="evidence" value="ECO:0007669"/>
    <property type="project" value="UniProtKB-KW"/>
</dbReference>
<protein>
    <submittedName>
        <fullName evidence="3">P-loop containing nucleoside triphosphate hydrolase protein</fullName>
    </submittedName>
</protein>
<dbReference type="GO" id="GO:0005525">
    <property type="term" value="F:GTP binding"/>
    <property type="evidence" value="ECO:0007669"/>
    <property type="project" value="InterPro"/>
</dbReference>
<keyword evidence="4" id="KW-1185">Reference proteome</keyword>
<feature type="domain" description="G" evidence="2">
    <location>
        <begin position="41"/>
        <end position="118"/>
    </location>
</feature>
<sequence length="325" mass="36483">MSNIHHPAATVSPIDSSVLGHLPPAMRCSSPTSERPIRRNVLIVGDVGVGKSSLVNLISGKVVATASRGVKSCTLQSQEYVVTFGGVEFALHDTAGLHEAQDNMNTAEYLGAIHQAYALISRLEQSGGINLLLFCMKGGRINITTQQTYYLFAEVFCNRQVPVVIAVTHLEDYACMEQWWNENEGAIKEYGFRSHGHACITTTRGYENMFSAKYEVSREVIRNVLMEYSGQVAWKQERATWVKRLVLHMRSWLPPRLAKQLDSGELRKKLVKQCGLSAEDAKSVTQKMEARGMSTDAPEEDKSRMDEKSRRASLPVVLYRRRREF</sequence>
<dbReference type="AlphaFoldDB" id="A0AAD4BVL6"/>
<organism evidence="3 4">
    <name type="scientific">Boletus edulis BED1</name>
    <dbReference type="NCBI Taxonomy" id="1328754"/>
    <lineage>
        <taxon>Eukaryota</taxon>
        <taxon>Fungi</taxon>
        <taxon>Dikarya</taxon>
        <taxon>Basidiomycota</taxon>
        <taxon>Agaricomycotina</taxon>
        <taxon>Agaricomycetes</taxon>
        <taxon>Agaricomycetidae</taxon>
        <taxon>Boletales</taxon>
        <taxon>Boletineae</taxon>
        <taxon>Boletaceae</taxon>
        <taxon>Boletoideae</taxon>
        <taxon>Boletus</taxon>
    </lineage>
</organism>
<reference evidence="3" key="2">
    <citation type="journal article" date="2020" name="Nat. Commun.">
        <title>Large-scale genome sequencing of mycorrhizal fungi provides insights into the early evolution of symbiotic traits.</title>
        <authorList>
            <person name="Miyauchi S."/>
            <person name="Kiss E."/>
            <person name="Kuo A."/>
            <person name="Drula E."/>
            <person name="Kohler A."/>
            <person name="Sanchez-Garcia M."/>
            <person name="Morin E."/>
            <person name="Andreopoulos B."/>
            <person name="Barry K.W."/>
            <person name="Bonito G."/>
            <person name="Buee M."/>
            <person name="Carver A."/>
            <person name="Chen C."/>
            <person name="Cichocki N."/>
            <person name="Clum A."/>
            <person name="Culley D."/>
            <person name="Crous P.W."/>
            <person name="Fauchery L."/>
            <person name="Girlanda M."/>
            <person name="Hayes R.D."/>
            <person name="Keri Z."/>
            <person name="LaButti K."/>
            <person name="Lipzen A."/>
            <person name="Lombard V."/>
            <person name="Magnuson J."/>
            <person name="Maillard F."/>
            <person name="Murat C."/>
            <person name="Nolan M."/>
            <person name="Ohm R.A."/>
            <person name="Pangilinan J."/>
            <person name="Pereira M.F."/>
            <person name="Perotto S."/>
            <person name="Peter M."/>
            <person name="Pfister S."/>
            <person name="Riley R."/>
            <person name="Sitrit Y."/>
            <person name="Stielow J.B."/>
            <person name="Szollosi G."/>
            <person name="Zifcakova L."/>
            <person name="Stursova M."/>
            <person name="Spatafora J.W."/>
            <person name="Tedersoo L."/>
            <person name="Vaario L.M."/>
            <person name="Yamada A."/>
            <person name="Yan M."/>
            <person name="Wang P."/>
            <person name="Xu J."/>
            <person name="Bruns T."/>
            <person name="Baldrian P."/>
            <person name="Vilgalys R."/>
            <person name="Dunand C."/>
            <person name="Henrissat B."/>
            <person name="Grigoriev I.V."/>
            <person name="Hibbett D."/>
            <person name="Nagy L.G."/>
            <person name="Martin F.M."/>
        </authorList>
    </citation>
    <scope>NUCLEOTIDE SEQUENCE</scope>
    <source>
        <strain evidence="3">BED1</strain>
    </source>
</reference>
<comment type="caution">
    <text evidence="3">The sequence shown here is derived from an EMBL/GenBank/DDBJ whole genome shotgun (WGS) entry which is preliminary data.</text>
</comment>
<dbReference type="SUPFAM" id="SSF52540">
    <property type="entry name" value="P-loop containing nucleoside triphosphate hydrolases"/>
    <property type="match status" value="1"/>
</dbReference>
<dbReference type="CDD" id="cd00882">
    <property type="entry name" value="Ras_like_GTPase"/>
    <property type="match status" value="1"/>
</dbReference>
<dbReference type="Gene3D" id="3.40.50.300">
    <property type="entry name" value="P-loop containing nucleotide triphosphate hydrolases"/>
    <property type="match status" value="1"/>
</dbReference>
<dbReference type="InterPro" id="IPR027417">
    <property type="entry name" value="P-loop_NTPase"/>
</dbReference>
<gene>
    <name evidence="3" type="ORF">L210DRAFT_3537119</name>
</gene>
<dbReference type="InterPro" id="IPR006073">
    <property type="entry name" value="GTP-bd"/>
</dbReference>
<evidence type="ECO:0000256" key="1">
    <source>
        <dbReference type="SAM" id="MobiDB-lite"/>
    </source>
</evidence>
<dbReference type="Proteomes" id="UP001194468">
    <property type="component" value="Unassembled WGS sequence"/>
</dbReference>
<reference evidence="3" key="1">
    <citation type="submission" date="2019-10" db="EMBL/GenBank/DDBJ databases">
        <authorList>
            <consortium name="DOE Joint Genome Institute"/>
            <person name="Kuo A."/>
            <person name="Miyauchi S."/>
            <person name="Kiss E."/>
            <person name="Drula E."/>
            <person name="Kohler A."/>
            <person name="Sanchez-Garcia M."/>
            <person name="Andreopoulos B."/>
            <person name="Barry K.W."/>
            <person name="Bonito G."/>
            <person name="Buee M."/>
            <person name="Carver A."/>
            <person name="Chen C."/>
            <person name="Cichocki N."/>
            <person name="Clum A."/>
            <person name="Culley D."/>
            <person name="Crous P.W."/>
            <person name="Fauchery L."/>
            <person name="Girlanda M."/>
            <person name="Hayes R."/>
            <person name="Keri Z."/>
            <person name="LaButti K."/>
            <person name="Lipzen A."/>
            <person name="Lombard V."/>
            <person name="Magnuson J."/>
            <person name="Maillard F."/>
            <person name="Morin E."/>
            <person name="Murat C."/>
            <person name="Nolan M."/>
            <person name="Ohm R."/>
            <person name="Pangilinan J."/>
            <person name="Pereira M."/>
            <person name="Perotto S."/>
            <person name="Peter M."/>
            <person name="Riley R."/>
            <person name="Sitrit Y."/>
            <person name="Stielow B."/>
            <person name="Szollosi G."/>
            <person name="Zifcakova L."/>
            <person name="Stursova M."/>
            <person name="Spatafora J.W."/>
            <person name="Tedersoo L."/>
            <person name="Vaario L.-M."/>
            <person name="Yamada A."/>
            <person name="Yan M."/>
            <person name="Wang P."/>
            <person name="Xu J."/>
            <person name="Bruns T."/>
            <person name="Baldrian P."/>
            <person name="Vilgalys R."/>
            <person name="Henrissat B."/>
            <person name="Grigoriev I.V."/>
            <person name="Hibbett D."/>
            <person name="Nagy L.G."/>
            <person name="Martin F.M."/>
        </authorList>
    </citation>
    <scope>NUCLEOTIDE SEQUENCE</scope>
    <source>
        <strain evidence="3">BED1</strain>
    </source>
</reference>
<proteinExistence type="predicted"/>